<evidence type="ECO:0000256" key="2">
    <source>
        <dbReference type="ARBA" id="ARBA00023125"/>
    </source>
</evidence>
<name>D5EJ80_CORAD</name>
<dbReference type="Gene3D" id="1.10.10.60">
    <property type="entry name" value="Homeodomain-like"/>
    <property type="match status" value="2"/>
</dbReference>
<gene>
    <name evidence="5" type="ordered locus">Caka_1460</name>
</gene>
<keyword evidence="2" id="KW-0238">DNA-binding</keyword>
<keyword evidence="1" id="KW-0805">Transcription regulation</keyword>
<dbReference type="GO" id="GO:0003700">
    <property type="term" value="F:DNA-binding transcription factor activity"/>
    <property type="evidence" value="ECO:0007669"/>
    <property type="project" value="InterPro"/>
</dbReference>
<dbReference type="eggNOG" id="COG2169">
    <property type="taxonomic scope" value="Bacteria"/>
</dbReference>
<dbReference type="InterPro" id="IPR009057">
    <property type="entry name" value="Homeodomain-like_sf"/>
</dbReference>
<accession>D5EJ80</accession>
<dbReference type="InterPro" id="IPR018062">
    <property type="entry name" value="HTH_AraC-typ_CS"/>
</dbReference>
<reference evidence="5 6" key="1">
    <citation type="journal article" date="2010" name="Stand. Genomic Sci.">
        <title>Complete genome sequence of Coraliomargarita akajimensis type strain (04OKA010-24).</title>
        <authorList>
            <person name="Mavromatis K."/>
            <person name="Abt B."/>
            <person name="Brambilla E."/>
            <person name="Lapidus A."/>
            <person name="Copeland A."/>
            <person name="Deshpande S."/>
            <person name="Nolan M."/>
            <person name="Lucas S."/>
            <person name="Tice H."/>
            <person name="Cheng J.F."/>
            <person name="Han C."/>
            <person name="Detter J.C."/>
            <person name="Woyke T."/>
            <person name="Goodwin L."/>
            <person name="Pitluck S."/>
            <person name="Held B."/>
            <person name="Brettin T."/>
            <person name="Tapia R."/>
            <person name="Ivanova N."/>
            <person name="Mikhailova N."/>
            <person name="Pati A."/>
            <person name="Liolios K."/>
            <person name="Chen A."/>
            <person name="Palaniappan K."/>
            <person name="Land M."/>
            <person name="Hauser L."/>
            <person name="Chang Y.J."/>
            <person name="Jeffries C.D."/>
            <person name="Rohde M."/>
            <person name="Goker M."/>
            <person name="Bristow J."/>
            <person name="Eisen J.A."/>
            <person name="Markowitz V."/>
            <person name="Hugenholtz P."/>
            <person name="Klenk H.P."/>
            <person name="Kyrpides N.C."/>
        </authorList>
    </citation>
    <scope>NUCLEOTIDE SEQUENCE [LARGE SCALE GENOMIC DNA]</scope>
    <source>
        <strain evidence="6">DSM 45221 / IAM 15411 / JCM 23193 / KCTC 12865</strain>
    </source>
</reference>
<dbReference type="RefSeq" id="WP_013043201.1">
    <property type="nucleotide sequence ID" value="NC_014008.1"/>
</dbReference>
<dbReference type="PROSITE" id="PS00041">
    <property type="entry name" value="HTH_ARAC_FAMILY_1"/>
    <property type="match status" value="1"/>
</dbReference>
<dbReference type="AlphaFoldDB" id="D5EJ80"/>
<dbReference type="Pfam" id="PF12833">
    <property type="entry name" value="HTH_18"/>
    <property type="match status" value="1"/>
</dbReference>
<proteinExistence type="predicted"/>
<keyword evidence="6" id="KW-1185">Reference proteome</keyword>
<dbReference type="eggNOG" id="COG4936">
    <property type="taxonomic scope" value="Bacteria"/>
</dbReference>
<protein>
    <submittedName>
        <fullName evidence="5">Transcriptional regulator, AraC family</fullName>
    </submittedName>
</protein>
<evidence type="ECO:0000256" key="3">
    <source>
        <dbReference type="ARBA" id="ARBA00023163"/>
    </source>
</evidence>
<evidence type="ECO:0000256" key="1">
    <source>
        <dbReference type="ARBA" id="ARBA00023015"/>
    </source>
</evidence>
<dbReference type="HOGENOM" id="CLU_036605_0_0_0"/>
<dbReference type="PANTHER" id="PTHR43280:SF28">
    <property type="entry name" value="HTH-TYPE TRANSCRIPTIONAL ACTIVATOR RHAS"/>
    <property type="match status" value="1"/>
</dbReference>
<organism evidence="5 6">
    <name type="scientific">Coraliomargarita akajimensis (strain DSM 45221 / IAM 15411 / JCM 23193 / KCTC 12865 / 04OKA010-24)</name>
    <dbReference type="NCBI Taxonomy" id="583355"/>
    <lineage>
        <taxon>Bacteria</taxon>
        <taxon>Pseudomonadati</taxon>
        <taxon>Verrucomicrobiota</taxon>
        <taxon>Opitutia</taxon>
        <taxon>Puniceicoccales</taxon>
        <taxon>Coraliomargaritaceae</taxon>
        <taxon>Coraliomargarita</taxon>
    </lineage>
</organism>
<evidence type="ECO:0000313" key="6">
    <source>
        <dbReference type="Proteomes" id="UP000000925"/>
    </source>
</evidence>
<dbReference type="InterPro" id="IPR018060">
    <property type="entry name" value="HTH_AraC"/>
</dbReference>
<dbReference type="SMART" id="SM00342">
    <property type="entry name" value="HTH_ARAC"/>
    <property type="match status" value="1"/>
</dbReference>
<evidence type="ECO:0000259" key="4">
    <source>
        <dbReference type="PROSITE" id="PS01124"/>
    </source>
</evidence>
<dbReference type="STRING" id="583355.Caka_1460"/>
<dbReference type="PRINTS" id="PR00032">
    <property type="entry name" value="HTHARAC"/>
</dbReference>
<dbReference type="InterPro" id="IPR020449">
    <property type="entry name" value="Tscrpt_reg_AraC-type_HTH"/>
</dbReference>
<evidence type="ECO:0000313" key="5">
    <source>
        <dbReference type="EMBL" id="ADE54479.1"/>
    </source>
</evidence>
<sequence>MSSTCQKQFDSKPAVTTDQRQLVARLRESQLFRDYQNAFQNATGMPLGLRSLKSYDVALSKSDGANPFCVLMAETRTGCAQCLEMQASLEQQANLEPASLHCFAGLCDTAVPIRVGDQLIAFLQTGQVLLHQPNQEEFSRTTRQLLKWGCEVNLKSLEDAYFQTKVFDREQYEAMVRLLSTFAEHLALISNSIEPDAARSEPQLVTKAKRYIREHFEERISLDEAAQAVNASTRHFCKVFKDATGVTFTDYLARVRVERAKNLLQNPHLRVSEIAFETGFESISQFNRSFKRVTGMSPTRYREQ</sequence>
<feature type="domain" description="HTH araC/xylS-type" evidence="4">
    <location>
        <begin position="206"/>
        <end position="304"/>
    </location>
</feature>
<dbReference type="InterPro" id="IPR018771">
    <property type="entry name" value="PocR_dom"/>
</dbReference>
<dbReference type="PANTHER" id="PTHR43280">
    <property type="entry name" value="ARAC-FAMILY TRANSCRIPTIONAL REGULATOR"/>
    <property type="match status" value="1"/>
</dbReference>
<dbReference type="OrthoDB" id="9791615at2"/>
<dbReference type="PROSITE" id="PS01124">
    <property type="entry name" value="HTH_ARAC_FAMILY_2"/>
    <property type="match status" value="1"/>
</dbReference>
<dbReference type="EMBL" id="CP001998">
    <property type="protein sequence ID" value="ADE54479.1"/>
    <property type="molecule type" value="Genomic_DNA"/>
</dbReference>
<keyword evidence="3" id="KW-0804">Transcription</keyword>
<dbReference type="Pfam" id="PF10114">
    <property type="entry name" value="PocR"/>
    <property type="match status" value="1"/>
</dbReference>
<dbReference type="Proteomes" id="UP000000925">
    <property type="component" value="Chromosome"/>
</dbReference>
<dbReference type="GO" id="GO:0043565">
    <property type="term" value="F:sequence-specific DNA binding"/>
    <property type="evidence" value="ECO:0007669"/>
    <property type="project" value="InterPro"/>
</dbReference>
<dbReference type="SUPFAM" id="SSF46689">
    <property type="entry name" value="Homeodomain-like"/>
    <property type="match status" value="2"/>
</dbReference>
<dbReference type="KEGG" id="caa:Caka_1460"/>